<gene>
    <name evidence="2" type="primary">ycf55</name>
    <name evidence="2" type="ORF">Sebd_123</name>
</gene>
<dbReference type="InterPro" id="IPR022552">
    <property type="entry name" value="UPF_Ycf55"/>
</dbReference>
<keyword evidence="1" id="KW-0472">Membrane</keyword>
<dbReference type="EMBL" id="KX284713">
    <property type="protein sequence ID" value="AOM65210.1"/>
    <property type="molecule type" value="Genomic_DNA"/>
</dbReference>
<feature type="transmembrane region" description="Helical" evidence="1">
    <location>
        <begin position="288"/>
        <end position="312"/>
    </location>
</feature>
<reference evidence="2" key="1">
    <citation type="journal article" date="2016" name="BMC Biol.">
        <title>Parallel evolution of highly conserved plastid genome architecture in red seaweeds and seed plants.</title>
        <authorList>
            <person name="Lee J."/>
            <person name="Cho C.H."/>
            <person name="Park S.I."/>
            <person name="Choi J.W."/>
            <person name="Song H.S."/>
            <person name="West J.A."/>
            <person name="Bhattacharya D."/>
            <person name="Yoon H.S."/>
        </authorList>
    </citation>
    <scope>NUCLEOTIDE SEQUENCE</scope>
</reference>
<dbReference type="GeneID" id="29072581"/>
<sequence>MIKYWPNKKSVYLNNEVAHLFISTKQKLSLSLLNVTDTSLYIDILDTSSKQKLFFIVLGQLEILILDIIELDLSLVNIKLLNRKILYDLIQKALVNFLKIFCSTGNSINFVDTKKYYYVQIILLEHKLLLENLLIYLLFGSNSINSKIFAFYNNKTPIKHVSILLENFIIQASNLVIFMLFENMNSLSQLAYFLMKNNICSSIYLSTRSIALFRNNLMWQNFLYLYINQPKDIYSSRYRVWLINPKGLHLKYIYTSRLDNLEELSSIKYLFIFLLEVQDVVIPQLEKILLMMATIILYIFINIIGNSIIFFIRAIMSGLYSHHK</sequence>
<dbReference type="RefSeq" id="YP_009296275.1">
    <property type="nucleotide sequence ID" value="NC_031170.1"/>
</dbReference>
<protein>
    <recommendedName>
        <fullName evidence="3">Ycf55</fullName>
    </recommendedName>
</protein>
<dbReference type="Pfam" id="PF12452">
    <property type="entry name" value="DUF3685"/>
    <property type="match status" value="1"/>
</dbReference>
<proteinExistence type="predicted"/>
<keyword evidence="2" id="KW-0934">Plastid</keyword>
<evidence type="ECO:0000313" key="2">
    <source>
        <dbReference type="EMBL" id="AOM65210.1"/>
    </source>
</evidence>
<evidence type="ECO:0008006" key="3">
    <source>
        <dbReference type="Google" id="ProtNLM"/>
    </source>
</evidence>
<name>A0A1C9CA02_9FLOR</name>
<geneLocation type="plastid" evidence="2"/>
<keyword evidence="1" id="KW-0812">Transmembrane</keyword>
<dbReference type="AlphaFoldDB" id="A0A1C9CA02"/>
<organism evidence="2">
    <name type="scientific">Sebdenia flabellata</name>
    <dbReference type="NCBI Taxonomy" id="42024"/>
    <lineage>
        <taxon>Eukaryota</taxon>
        <taxon>Rhodophyta</taxon>
        <taxon>Florideophyceae</taxon>
        <taxon>Rhodymeniophycidae</taxon>
        <taxon>Sebdeniales</taxon>
        <taxon>Sebdeniaceae</taxon>
        <taxon>Sebdenia</taxon>
    </lineage>
</organism>
<keyword evidence="1" id="KW-1133">Transmembrane helix</keyword>
<dbReference type="InterPro" id="IPR017077">
    <property type="entry name" value="Uncharacterised_Ycf55_algae"/>
</dbReference>
<evidence type="ECO:0000256" key="1">
    <source>
        <dbReference type="SAM" id="Phobius"/>
    </source>
</evidence>
<dbReference type="PIRSF" id="PIRSF036962">
    <property type="entry name" value="UCP036962_SignTr_Ycf55"/>
    <property type="match status" value="1"/>
</dbReference>
<accession>A0A1C9CA02</accession>